<evidence type="ECO:0000259" key="2">
    <source>
        <dbReference type="PROSITE" id="PS50003"/>
    </source>
</evidence>
<protein>
    <submittedName>
        <fullName evidence="3">Pleckstrin-like protein domain-containing family A member 2</fullName>
    </submittedName>
</protein>
<feature type="domain" description="PH" evidence="2">
    <location>
        <begin position="189"/>
        <end position="296"/>
    </location>
</feature>
<dbReference type="AlphaFoldDB" id="K1RM81"/>
<dbReference type="InParanoid" id="K1RM81"/>
<sequence>MFSTVYKLEEITTQRDMLSTSENSLAAFMSTVLPIAENPQTLYTTNDHHSIQKGSQNGSTSSPKLPDPIGKERANSIPSNNLIGNVHLHASSPLPEPIGKGRSSSTSSSITSDSGFYQRAPGSEREDSQMVSVSRNLDDTSHRHLMFLMASIFAQLFNSLSDRVWAFYTPYPPIFFVDYDNTMPYQDKQGRTCGFLNILEKESSTNSKRRYFVLEPRDELLKYYLDNPNNLASDQQYPCGEISTTVISKVSEVSKKQKPKLNSCFVINHAGKALYLQAESAEDMHGWVYALNNVSKITVPVEESKHLNDPEAGYKTEIAGGVPIKIPIRNENSNDSNPSSESEESNDNTRIVAGSQNAVKKGYCVKQGGVRKNWKRRYFVVNDKSLAYYSNDQSEEPLRLISKNDIVDVRKANTSPGMRDNLFEVVTTKRTFYIQCDTPEDVQEWIAAIETLVTNQTSHRKSDTVDSSEVDLTVTKVFPQNKWDDRFSKSMFVKKPSPLSTEPRKDTTLPHVTSGQRGPRMGVYYPSKQSIINQKQPDPHPAVGSSEHALPRGLVQEDVDAQRRAEKPEPKGKAPLKKQRSWFLW</sequence>
<dbReference type="EMBL" id="JH818634">
    <property type="protein sequence ID" value="EKC42700.1"/>
    <property type="molecule type" value="Genomic_DNA"/>
</dbReference>
<feature type="region of interest" description="Disordered" evidence="1">
    <location>
        <begin position="493"/>
        <end position="585"/>
    </location>
</feature>
<gene>
    <name evidence="3" type="ORF">CGI_10023922</name>
</gene>
<dbReference type="PROSITE" id="PS50003">
    <property type="entry name" value="PH_DOMAIN"/>
    <property type="match status" value="2"/>
</dbReference>
<feature type="compositionally biased region" description="Basic and acidic residues" evidence="1">
    <location>
        <begin position="560"/>
        <end position="572"/>
    </location>
</feature>
<feature type="compositionally biased region" description="Low complexity" evidence="1">
    <location>
        <begin position="330"/>
        <end position="340"/>
    </location>
</feature>
<dbReference type="InterPro" id="IPR051707">
    <property type="entry name" value="PI-Interact_SigTrans_Reg"/>
</dbReference>
<dbReference type="SUPFAM" id="SSF50729">
    <property type="entry name" value="PH domain-like"/>
    <property type="match status" value="2"/>
</dbReference>
<dbReference type="HOGENOM" id="CLU_466355_0_0_1"/>
<dbReference type="InterPro" id="IPR001849">
    <property type="entry name" value="PH_domain"/>
</dbReference>
<dbReference type="Pfam" id="PF00169">
    <property type="entry name" value="PH"/>
    <property type="match status" value="2"/>
</dbReference>
<reference evidence="3" key="1">
    <citation type="journal article" date="2012" name="Nature">
        <title>The oyster genome reveals stress adaptation and complexity of shell formation.</title>
        <authorList>
            <person name="Zhang G."/>
            <person name="Fang X."/>
            <person name="Guo X."/>
            <person name="Li L."/>
            <person name="Luo R."/>
            <person name="Xu F."/>
            <person name="Yang P."/>
            <person name="Zhang L."/>
            <person name="Wang X."/>
            <person name="Qi H."/>
            <person name="Xiong Z."/>
            <person name="Que H."/>
            <person name="Xie Y."/>
            <person name="Holland P.W."/>
            <person name="Paps J."/>
            <person name="Zhu Y."/>
            <person name="Wu F."/>
            <person name="Chen Y."/>
            <person name="Wang J."/>
            <person name="Peng C."/>
            <person name="Meng J."/>
            <person name="Yang L."/>
            <person name="Liu J."/>
            <person name="Wen B."/>
            <person name="Zhang N."/>
            <person name="Huang Z."/>
            <person name="Zhu Q."/>
            <person name="Feng Y."/>
            <person name="Mount A."/>
            <person name="Hedgecock D."/>
            <person name="Xu Z."/>
            <person name="Liu Y."/>
            <person name="Domazet-Loso T."/>
            <person name="Du Y."/>
            <person name="Sun X."/>
            <person name="Zhang S."/>
            <person name="Liu B."/>
            <person name="Cheng P."/>
            <person name="Jiang X."/>
            <person name="Li J."/>
            <person name="Fan D."/>
            <person name="Wang W."/>
            <person name="Fu W."/>
            <person name="Wang T."/>
            <person name="Wang B."/>
            <person name="Zhang J."/>
            <person name="Peng Z."/>
            <person name="Li Y."/>
            <person name="Li N."/>
            <person name="Wang J."/>
            <person name="Chen M."/>
            <person name="He Y."/>
            <person name="Tan F."/>
            <person name="Song X."/>
            <person name="Zheng Q."/>
            <person name="Huang R."/>
            <person name="Yang H."/>
            <person name="Du X."/>
            <person name="Chen L."/>
            <person name="Yang M."/>
            <person name="Gaffney P.M."/>
            <person name="Wang S."/>
            <person name="Luo L."/>
            <person name="She Z."/>
            <person name="Ming Y."/>
            <person name="Huang W."/>
            <person name="Zhang S."/>
            <person name="Huang B."/>
            <person name="Zhang Y."/>
            <person name="Qu T."/>
            <person name="Ni P."/>
            <person name="Miao G."/>
            <person name="Wang J."/>
            <person name="Wang Q."/>
            <person name="Steinberg C.E."/>
            <person name="Wang H."/>
            <person name="Li N."/>
            <person name="Qian L."/>
            <person name="Zhang G."/>
            <person name="Li Y."/>
            <person name="Yang H."/>
            <person name="Liu X."/>
            <person name="Wang J."/>
            <person name="Yin Y."/>
            <person name="Wang J."/>
        </authorList>
    </citation>
    <scope>NUCLEOTIDE SEQUENCE [LARGE SCALE GENOMIC DNA]</scope>
    <source>
        <strain evidence="3">05x7-T-G4-1.051#20</strain>
    </source>
</reference>
<proteinExistence type="predicted"/>
<feature type="compositionally biased region" description="Polar residues" evidence="1">
    <location>
        <begin position="527"/>
        <end position="536"/>
    </location>
</feature>
<evidence type="ECO:0000313" key="3">
    <source>
        <dbReference type="EMBL" id="EKC42700.1"/>
    </source>
</evidence>
<dbReference type="Gene3D" id="2.30.29.30">
    <property type="entry name" value="Pleckstrin-homology domain (PH domain)/Phosphotyrosine-binding domain (PTB)"/>
    <property type="match status" value="2"/>
</dbReference>
<evidence type="ECO:0000256" key="1">
    <source>
        <dbReference type="SAM" id="MobiDB-lite"/>
    </source>
</evidence>
<dbReference type="PANTHER" id="PTHR14336:SF8">
    <property type="entry name" value="PROTEIN OPY1"/>
    <property type="match status" value="1"/>
</dbReference>
<feature type="region of interest" description="Disordered" evidence="1">
    <location>
        <begin position="326"/>
        <end position="352"/>
    </location>
</feature>
<organism evidence="3">
    <name type="scientific">Magallana gigas</name>
    <name type="common">Pacific oyster</name>
    <name type="synonym">Crassostrea gigas</name>
    <dbReference type="NCBI Taxonomy" id="29159"/>
    <lineage>
        <taxon>Eukaryota</taxon>
        <taxon>Metazoa</taxon>
        <taxon>Spiralia</taxon>
        <taxon>Lophotrochozoa</taxon>
        <taxon>Mollusca</taxon>
        <taxon>Bivalvia</taxon>
        <taxon>Autobranchia</taxon>
        <taxon>Pteriomorphia</taxon>
        <taxon>Ostreida</taxon>
        <taxon>Ostreoidea</taxon>
        <taxon>Ostreidae</taxon>
        <taxon>Magallana</taxon>
    </lineage>
</organism>
<accession>K1RM81</accession>
<dbReference type="FunFam" id="2.30.29.30:FF:000286">
    <property type="entry name" value="PH-protein kinase domain containing protein"/>
    <property type="match status" value="1"/>
</dbReference>
<feature type="region of interest" description="Disordered" evidence="1">
    <location>
        <begin position="46"/>
        <end position="134"/>
    </location>
</feature>
<feature type="compositionally biased region" description="Low complexity" evidence="1">
    <location>
        <begin position="103"/>
        <end position="114"/>
    </location>
</feature>
<feature type="domain" description="PH" evidence="2">
    <location>
        <begin position="357"/>
        <end position="454"/>
    </location>
</feature>
<dbReference type="SMART" id="SM00233">
    <property type="entry name" value="PH"/>
    <property type="match status" value="2"/>
</dbReference>
<feature type="compositionally biased region" description="Basic residues" evidence="1">
    <location>
        <begin position="574"/>
        <end position="585"/>
    </location>
</feature>
<dbReference type="InterPro" id="IPR011993">
    <property type="entry name" value="PH-like_dom_sf"/>
</dbReference>
<dbReference type="PANTHER" id="PTHR14336">
    <property type="entry name" value="TANDEM PH DOMAIN CONTAINING PROTEIN"/>
    <property type="match status" value="1"/>
</dbReference>
<name>K1RM81_MAGGI</name>
<feature type="compositionally biased region" description="Polar residues" evidence="1">
    <location>
        <begin position="52"/>
        <end position="63"/>
    </location>
</feature>